<reference evidence="1" key="2">
    <citation type="submission" date="2015-06" db="UniProtKB">
        <authorList>
            <consortium name="EnsemblPlants"/>
        </authorList>
    </citation>
    <scope>IDENTIFICATION</scope>
    <source>
        <strain evidence="1">DM1-3 516 R44</strain>
    </source>
</reference>
<evidence type="ECO:0000313" key="1">
    <source>
        <dbReference type="EnsemblPlants" id="PGSC0003DMT400068895"/>
    </source>
</evidence>
<dbReference type="HOGENOM" id="CLU_1655241_0_0_1"/>
<dbReference type="eggNOG" id="KOG4658">
    <property type="taxonomic scope" value="Eukaryota"/>
</dbReference>
<dbReference type="InterPro" id="IPR032675">
    <property type="entry name" value="LRR_dom_sf"/>
</dbReference>
<keyword evidence="2" id="KW-1185">Reference proteome</keyword>
<dbReference type="Gramene" id="PGSC0003DMT400068895">
    <property type="protein sequence ID" value="PGSC0003DMT400068895"/>
    <property type="gene ID" value="PGSC0003DMG400026795"/>
</dbReference>
<dbReference type="PANTHER" id="PTHR15140:SF38">
    <property type="entry name" value="NB-ARC DOMAIN-CONTAINING PROTEIN"/>
    <property type="match status" value="1"/>
</dbReference>
<dbReference type="EnsemblPlants" id="PGSC0003DMT400068895">
    <property type="protein sequence ID" value="PGSC0003DMT400068895"/>
    <property type="gene ID" value="PGSC0003DMG400026795"/>
</dbReference>
<dbReference type="AlphaFoldDB" id="M1CJM9"/>
<protein>
    <submittedName>
        <fullName evidence="1">Plant resistance protein</fullName>
    </submittedName>
</protein>
<reference evidence="2" key="1">
    <citation type="journal article" date="2011" name="Nature">
        <title>Genome sequence and analysis of the tuber crop potato.</title>
        <authorList>
            <consortium name="The Potato Genome Sequencing Consortium"/>
        </authorList>
    </citation>
    <scope>NUCLEOTIDE SEQUENCE [LARGE SCALE GENOMIC DNA]</scope>
    <source>
        <strain evidence="2">cv. DM1-3 516 R44</strain>
    </source>
</reference>
<dbReference type="Proteomes" id="UP000011115">
    <property type="component" value="Unassembled WGS sequence"/>
</dbReference>
<sequence>MWLQGIALTSDSLSRIDRLTNLQELSLEDAIIEEGKEWNMEDVTFEKLKSLKLNSVEFSEWQVDAEKSFPVLKKLYISRCDKVMEIPDSFGDIASLELIIVWGSPQLRNSTFSIKEYVEEMTGEDKLEALGKEFPASAPRLIQVLPSPMALRNCLHPVGD</sequence>
<dbReference type="InParanoid" id="M1CJM9"/>
<proteinExistence type="predicted"/>
<accession>M1CJM9</accession>
<dbReference type="PANTHER" id="PTHR15140">
    <property type="entry name" value="TUBULIN-SPECIFIC CHAPERONE E"/>
    <property type="match status" value="1"/>
</dbReference>
<name>M1CJM9_SOLTU</name>
<organism evidence="1 2">
    <name type="scientific">Solanum tuberosum</name>
    <name type="common">Potato</name>
    <dbReference type="NCBI Taxonomy" id="4113"/>
    <lineage>
        <taxon>Eukaryota</taxon>
        <taxon>Viridiplantae</taxon>
        <taxon>Streptophyta</taxon>
        <taxon>Embryophyta</taxon>
        <taxon>Tracheophyta</taxon>
        <taxon>Spermatophyta</taxon>
        <taxon>Magnoliopsida</taxon>
        <taxon>eudicotyledons</taxon>
        <taxon>Gunneridae</taxon>
        <taxon>Pentapetalae</taxon>
        <taxon>asterids</taxon>
        <taxon>lamiids</taxon>
        <taxon>Solanales</taxon>
        <taxon>Solanaceae</taxon>
        <taxon>Solanoideae</taxon>
        <taxon>Solaneae</taxon>
        <taxon>Solanum</taxon>
    </lineage>
</organism>
<dbReference type="SUPFAM" id="SSF52047">
    <property type="entry name" value="RNI-like"/>
    <property type="match status" value="1"/>
</dbReference>
<evidence type="ECO:0000313" key="2">
    <source>
        <dbReference type="Proteomes" id="UP000011115"/>
    </source>
</evidence>
<dbReference type="Gene3D" id="3.80.10.10">
    <property type="entry name" value="Ribonuclease Inhibitor"/>
    <property type="match status" value="1"/>
</dbReference>
<dbReference type="PaxDb" id="4113-PGSC0003DMT400068895"/>